<dbReference type="SUPFAM" id="SSF53850">
    <property type="entry name" value="Periplasmic binding protein-like II"/>
    <property type="match status" value="1"/>
</dbReference>
<evidence type="ECO:0000313" key="4">
    <source>
        <dbReference type="Proteomes" id="UP000737171"/>
    </source>
</evidence>
<dbReference type="InterPro" id="IPR005064">
    <property type="entry name" value="BUG"/>
</dbReference>
<dbReference type="Gene3D" id="3.40.190.10">
    <property type="entry name" value="Periplasmic binding protein-like II"/>
    <property type="match status" value="1"/>
</dbReference>
<dbReference type="Gene3D" id="3.40.190.150">
    <property type="entry name" value="Bordetella uptake gene, domain 1"/>
    <property type="match status" value="1"/>
</dbReference>
<gene>
    <name evidence="3" type="ORF">HLB44_12055</name>
</gene>
<evidence type="ECO:0000313" key="3">
    <source>
        <dbReference type="EMBL" id="NRF67720.1"/>
    </source>
</evidence>
<comment type="similarity">
    <text evidence="1">Belongs to the UPF0065 (bug) family.</text>
</comment>
<dbReference type="InterPro" id="IPR006311">
    <property type="entry name" value="TAT_signal"/>
</dbReference>
<evidence type="ECO:0000256" key="2">
    <source>
        <dbReference type="SAM" id="SignalP"/>
    </source>
</evidence>
<name>A0ABX2EGI4_9BURK</name>
<dbReference type="EMBL" id="JABRWJ010000003">
    <property type="protein sequence ID" value="NRF67720.1"/>
    <property type="molecule type" value="Genomic_DNA"/>
</dbReference>
<reference evidence="3 4" key="1">
    <citation type="submission" date="2020-05" db="EMBL/GenBank/DDBJ databases">
        <title>Aquincola sp. isolate from soil.</title>
        <authorList>
            <person name="Han J."/>
            <person name="Kim D.-U."/>
        </authorList>
    </citation>
    <scope>NUCLEOTIDE SEQUENCE [LARGE SCALE GENOMIC DNA]</scope>
    <source>
        <strain evidence="3 4">S2</strain>
    </source>
</reference>
<sequence>MKAAASRGAHGHPPALQRRTLLAGALASGAALAAPSVFAQAVYPNRPIRALQGFAVGGNADAIARLVGAEMSKVLGQPIVVESLAGAGGTKAAGEVARAAPDGYTLLLATGGHSVAGALQSKLPYDTVASFQAVSTITFFPFLIVVRADSPWRSLADLLPAARHAAEGVAWGSAGVGTTHHLAGELLAKSAGLKLLHVPYRGDAMATTALLGGEVPFIIAPATAVEAHVRAGKLRALAVTGAQRWLGMPEVPTVAQQGVAGYDVRSWAGWLLPAGAPKSVVQRLNEATRLALLSPDVRGRLRQMGGEAQAGTPDDMHTLVAQELRKWTQLARDAGIPKL</sequence>
<feature type="signal peptide" evidence="2">
    <location>
        <begin position="1"/>
        <end position="33"/>
    </location>
</feature>
<dbReference type="Proteomes" id="UP000737171">
    <property type="component" value="Unassembled WGS sequence"/>
</dbReference>
<evidence type="ECO:0000256" key="1">
    <source>
        <dbReference type="ARBA" id="ARBA00006987"/>
    </source>
</evidence>
<dbReference type="PANTHER" id="PTHR42928">
    <property type="entry name" value="TRICARBOXYLATE-BINDING PROTEIN"/>
    <property type="match status" value="1"/>
</dbReference>
<dbReference type="RefSeq" id="WP_173122812.1">
    <property type="nucleotide sequence ID" value="NZ_JABRWJ010000003.1"/>
</dbReference>
<protein>
    <submittedName>
        <fullName evidence="3">Tripartite tricarboxylate transporter substrate binding protein</fullName>
    </submittedName>
</protein>
<dbReference type="PANTHER" id="PTHR42928:SF5">
    <property type="entry name" value="BLR1237 PROTEIN"/>
    <property type="match status" value="1"/>
</dbReference>
<dbReference type="InterPro" id="IPR042100">
    <property type="entry name" value="Bug_dom1"/>
</dbReference>
<dbReference type="PROSITE" id="PS51318">
    <property type="entry name" value="TAT"/>
    <property type="match status" value="1"/>
</dbReference>
<accession>A0ABX2EGI4</accession>
<feature type="chain" id="PRO_5046876199" evidence="2">
    <location>
        <begin position="34"/>
        <end position="339"/>
    </location>
</feature>
<keyword evidence="4" id="KW-1185">Reference proteome</keyword>
<keyword evidence="2" id="KW-0732">Signal</keyword>
<proteinExistence type="inferred from homology"/>
<comment type="caution">
    <text evidence="3">The sequence shown here is derived from an EMBL/GenBank/DDBJ whole genome shotgun (WGS) entry which is preliminary data.</text>
</comment>
<organism evidence="3 4">
    <name type="scientific">Pseudaquabacterium terrae</name>
    <dbReference type="NCBI Taxonomy" id="2732868"/>
    <lineage>
        <taxon>Bacteria</taxon>
        <taxon>Pseudomonadati</taxon>
        <taxon>Pseudomonadota</taxon>
        <taxon>Betaproteobacteria</taxon>
        <taxon>Burkholderiales</taxon>
        <taxon>Sphaerotilaceae</taxon>
        <taxon>Pseudaquabacterium</taxon>
    </lineage>
</organism>
<dbReference type="Pfam" id="PF03401">
    <property type="entry name" value="TctC"/>
    <property type="match status" value="1"/>
</dbReference>
<dbReference type="PIRSF" id="PIRSF017082">
    <property type="entry name" value="YflP"/>
    <property type="match status" value="1"/>
</dbReference>